<dbReference type="RefSeq" id="WP_034798861.1">
    <property type="nucleotide sequence ID" value="NZ_AWFF01000077.1"/>
</dbReference>
<proteinExistence type="predicted"/>
<organism evidence="2 3">
    <name type="scientific">Hyphomonas beringensis</name>
    <dbReference type="NCBI Taxonomy" id="1280946"/>
    <lineage>
        <taxon>Bacteria</taxon>
        <taxon>Pseudomonadati</taxon>
        <taxon>Pseudomonadota</taxon>
        <taxon>Alphaproteobacteria</taxon>
        <taxon>Hyphomonadales</taxon>
        <taxon>Hyphomonadaceae</taxon>
        <taxon>Hyphomonas</taxon>
    </lineage>
</organism>
<dbReference type="STRING" id="1280946.HY29_18335"/>
<feature type="transmembrane region" description="Helical" evidence="1">
    <location>
        <begin position="48"/>
        <end position="71"/>
    </location>
</feature>
<dbReference type="AlphaFoldDB" id="A0A062TUW7"/>
<evidence type="ECO:0000256" key="1">
    <source>
        <dbReference type="SAM" id="Phobius"/>
    </source>
</evidence>
<feature type="transmembrane region" description="Helical" evidence="1">
    <location>
        <begin position="7"/>
        <end position="28"/>
    </location>
</feature>
<evidence type="ECO:0000313" key="2">
    <source>
        <dbReference type="EMBL" id="KCZ51796.1"/>
    </source>
</evidence>
<comment type="caution">
    <text evidence="2">The sequence shown here is derived from an EMBL/GenBank/DDBJ whole genome shotgun (WGS) entry which is preliminary data.</text>
</comment>
<dbReference type="Proteomes" id="UP000027037">
    <property type="component" value="Unassembled WGS sequence"/>
</dbReference>
<dbReference type="PATRIC" id="fig|1280946.3.peg.3203"/>
<dbReference type="PROSITE" id="PS51257">
    <property type="entry name" value="PROKAR_LIPOPROTEIN"/>
    <property type="match status" value="1"/>
</dbReference>
<evidence type="ECO:0000313" key="3">
    <source>
        <dbReference type="Proteomes" id="UP000027037"/>
    </source>
</evidence>
<reference evidence="2 3" key="1">
    <citation type="journal article" date="2014" name="Antonie Van Leeuwenhoek">
        <title>Hyphomonas beringensis sp. nov. and Hyphomonas chukchiensis sp. nov., isolated from surface seawater of the Bering Sea and Chukchi Sea.</title>
        <authorList>
            <person name="Li C."/>
            <person name="Lai Q."/>
            <person name="Li G."/>
            <person name="Dong C."/>
            <person name="Wang J."/>
            <person name="Liao Y."/>
            <person name="Shao Z."/>
        </authorList>
    </citation>
    <scope>NUCLEOTIDE SEQUENCE [LARGE SCALE GENOMIC DNA]</scope>
    <source>
        <strain evidence="2 3">25B14_1</strain>
    </source>
</reference>
<name>A0A062TUW7_9PROT</name>
<keyword evidence="1" id="KW-0812">Transmembrane</keyword>
<accession>A0A062TUW7</accession>
<keyword evidence="3" id="KW-1185">Reference proteome</keyword>
<gene>
    <name evidence="2" type="ORF">HY29_18335</name>
</gene>
<sequence>MKLTWRTGVGVFIVFVACIGGAVIGSVVTTKFGAMAEDITYIDFISLMLTAISLLMTLLAFFIAILGIIGWNAISRGVRVRVEDFLSDGFKDGNELRLMIDEYVQKSMFEGVNTIDTSLDDE</sequence>
<dbReference type="EMBL" id="AWFF01000077">
    <property type="protein sequence ID" value="KCZ51796.1"/>
    <property type="molecule type" value="Genomic_DNA"/>
</dbReference>
<dbReference type="OrthoDB" id="8481746at2"/>
<keyword evidence="1" id="KW-1133">Transmembrane helix</keyword>
<protein>
    <submittedName>
        <fullName evidence="2">Uncharacterized protein</fullName>
    </submittedName>
</protein>
<keyword evidence="1" id="KW-0472">Membrane</keyword>